<dbReference type="Proteomes" id="UP001420932">
    <property type="component" value="Unassembled WGS sequence"/>
</dbReference>
<feature type="region of interest" description="Disordered" evidence="1">
    <location>
        <begin position="1"/>
        <end position="74"/>
    </location>
</feature>
<dbReference type="AlphaFoldDB" id="A0AAP0PIV6"/>
<reference evidence="2 3" key="1">
    <citation type="submission" date="2024-01" db="EMBL/GenBank/DDBJ databases">
        <title>Genome assemblies of Stephania.</title>
        <authorList>
            <person name="Yang L."/>
        </authorList>
    </citation>
    <scope>NUCLEOTIDE SEQUENCE [LARGE SCALE GENOMIC DNA]</scope>
    <source>
        <strain evidence="2">YNDBR</strain>
        <tissue evidence="2">Leaf</tissue>
    </source>
</reference>
<sequence length="74" mass="8100">MARSKAIVSREENGNDPLKGAHGHGVRQPQTAAYRNEKQKLKIEVKAPKASTRSHKGVVEDEGSHTAEHGEMDL</sequence>
<name>A0AAP0PIV6_9MAGN</name>
<gene>
    <name evidence="2" type="ORF">Syun_012285</name>
</gene>
<comment type="caution">
    <text evidence="2">The sequence shown here is derived from an EMBL/GenBank/DDBJ whole genome shotgun (WGS) entry which is preliminary data.</text>
</comment>
<feature type="compositionally biased region" description="Basic and acidic residues" evidence="1">
    <location>
        <begin position="35"/>
        <end position="47"/>
    </location>
</feature>
<evidence type="ECO:0000313" key="3">
    <source>
        <dbReference type="Proteomes" id="UP001420932"/>
    </source>
</evidence>
<protein>
    <submittedName>
        <fullName evidence="2">Uncharacterized protein</fullName>
    </submittedName>
</protein>
<feature type="compositionally biased region" description="Basic and acidic residues" evidence="1">
    <location>
        <begin position="57"/>
        <end position="74"/>
    </location>
</feature>
<dbReference type="EMBL" id="JBBNAF010000005">
    <property type="protein sequence ID" value="KAK9142885.1"/>
    <property type="molecule type" value="Genomic_DNA"/>
</dbReference>
<evidence type="ECO:0000256" key="1">
    <source>
        <dbReference type="SAM" id="MobiDB-lite"/>
    </source>
</evidence>
<organism evidence="2 3">
    <name type="scientific">Stephania yunnanensis</name>
    <dbReference type="NCBI Taxonomy" id="152371"/>
    <lineage>
        <taxon>Eukaryota</taxon>
        <taxon>Viridiplantae</taxon>
        <taxon>Streptophyta</taxon>
        <taxon>Embryophyta</taxon>
        <taxon>Tracheophyta</taxon>
        <taxon>Spermatophyta</taxon>
        <taxon>Magnoliopsida</taxon>
        <taxon>Ranunculales</taxon>
        <taxon>Menispermaceae</taxon>
        <taxon>Menispermoideae</taxon>
        <taxon>Cissampelideae</taxon>
        <taxon>Stephania</taxon>
    </lineage>
</organism>
<keyword evidence="3" id="KW-1185">Reference proteome</keyword>
<evidence type="ECO:0000313" key="2">
    <source>
        <dbReference type="EMBL" id="KAK9142885.1"/>
    </source>
</evidence>
<accession>A0AAP0PIV6</accession>
<proteinExistence type="predicted"/>